<proteinExistence type="predicted"/>
<accession>A0A7I8IWP8</accession>
<evidence type="ECO:0000313" key="2">
    <source>
        <dbReference type="EMBL" id="CAA2622458.1"/>
    </source>
</evidence>
<feature type="region of interest" description="Disordered" evidence="1">
    <location>
        <begin position="24"/>
        <end position="48"/>
    </location>
</feature>
<dbReference type="Proteomes" id="UP001189122">
    <property type="component" value="Unassembled WGS sequence"/>
</dbReference>
<organism evidence="2">
    <name type="scientific">Spirodela intermedia</name>
    <name type="common">Intermediate duckweed</name>
    <dbReference type="NCBI Taxonomy" id="51605"/>
    <lineage>
        <taxon>Eukaryota</taxon>
        <taxon>Viridiplantae</taxon>
        <taxon>Streptophyta</taxon>
        <taxon>Embryophyta</taxon>
        <taxon>Tracheophyta</taxon>
        <taxon>Spermatophyta</taxon>
        <taxon>Magnoliopsida</taxon>
        <taxon>Liliopsida</taxon>
        <taxon>Araceae</taxon>
        <taxon>Lemnoideae</taxon>
        <taxon>Spirodela</taxon>
    </lineage>
</organism>
<dbReference type="EMBL" id="LR743593">
    <property type="protein sequence ID" value="CAA2622458.1"/>
    <property type="molecule type" value="Genomic_DNA"/>
</dbReference>
<dbReference type="AlphaFoldDB" id="A0A7I8IWP8"/>
<dbReference type="EMBL" id="CACRZD030000006">
    <property type="protein sequence ID" value="CAA6662104.1"/>
    <property type="molecule type" value="Genomic_DNA"/>
</dbReference>
<reference evidence="2 3" key="1">
    <citation type="submission" date="2019-12" db="EMBL/GenBank/DDBJ databases">
        <authorList>
            <person name="Scholz U."/>
            <person name="Mascher M."/>
            <person name="Fiebig A."/>
        </authorList>
    </citation>
    <scope>NUCLEOTIDE SEQUENCE</scope>
</reference>
<evidence type="ECO:0000313" key="3">
    <source>
        <dbReference type="Proteomes" id="UP001189122"/>
    </source>
</evidence>
<sequence length="87" mass="9332">MATELAKKSGAVLPMDTEITSTPSWIAASKPASMSASEHPPPLAVPLARPNKLAPATRRPAAVERVWVPWPSKSRAEPKRLPPEDPC</sequence>
<gene>
    <name evidence="2" type="ORF">SI7747_06008497</name>
</gene>
<keyword evidence="3" id="KW-1185">Reference proteome</keyword>
<evidence type="ECO:0000256" key="1">
    <source>
        <dbReference type="SAM" id="MobiDB-lite"/>
    </source>
</evidence>
<protein>
    <submittedName>
        <fullName evidence="2">Uncharacterized protein</fullName>
    </submittedName>
</protein>
<name>A0A7I8IWP8_SPIIN</name>